<evidence type="ECO:0000256" key="5">
    <source>
        <dbReference type="ARBA" id="ARBA00048434"/>
    </source>
</evidence>
<dbReference type="EC" id="2.1.1.221" evidence="1"/>
<dbReference type="Proteomes" id="UP000475862">
    <property type="component" value="Unassembled WGS sequence"/>
</dbReference>
<dbReference type="EMBL" id="VYZN01000025">
    <property type="protein sequence ID" value="KAE9535741.1"/>
    <property type="molecule type" value="Genomic_DNA"/>
</dbReference>
<dbReference type="PANTHER" id="PTHR13563:SF13">
    <property type="entry name" value="TRNA METHYLTRANSFERASE 10 HOMOLOG A"/>
    <property type="match status" value="1"/>
</dbReference>
<reference evidence="8 9" key="1">
    <citation type="submission" date="2019-08" db="EMBL/GenBank/DDBJ databases">
        <title>The genome of the soybean aphid Biotype 1, its phylome, world population structure and adaptation to the North American continent.</title>
        <authorList>
            <person name="Giordano R."/>
            <person name="Donthu R.K."/>
            <person name="Hernandez A.G."/>
            <person name="Wright C.L."/>
            <person name="Zimin A.V."/>
        </authorList>
    </citation>
    <scope>NUCLEOTIDE SEQUENCE [LARGE SCALE GENOMIC DNA]</scope>
    <source>
        <tissue evidence="8">Whole aphids</tissue>
    </source>
</reference>
<dbReference type="GO" id="GO:0005654">
    <property type="term" value="C:nucleoplasm"/>
    <property type="evidence" value="ECO:0007669"/>
    <property type="project" value="TreeGrafter"/>
</dbReference>
<dbReference type="PROSITE" id="PS51675">
    <property type="entry name" value="SAM_MT_TRM10"/>
    <property type="match status" value="1"/>
</dbReference>
<dbReference type="GO" id="GO:0002939">
    <property type="term" value="P:tRNA N1-guanine methylation"/>
    <property type="evidence" value="ECO:0007669"/>
    <property type="project" value="TreeGrafter"/>
</dbReference>
<feature type="domain" description="SAM-dependent MTase TRM10-type" evidence="7">
    <location>
        <begin position="109"/>
        <end position="305"/>
    </location>
</feature>
<dbReference type="InterPro" id="IPR028564">
    <property type="entry name" value="MT_TRM10-typ"/>
</dbReference>
<evidence type="ECO:0000256" key="3">
    <source>
        <dbReference type="ARBA" id="ARBA00022679"/>
    </source>
</evidence>
<organism evidence="8 9">
    <name type="scientific">Aphis glycines</name>
    <name type="common">Soybean aphid</name>
    <dbReference type="NCBI Taxonomy" id="307491"/>
    <lineage>
        <taxon>Eukaryota</taxon>
        <taxon>Metazoa</taxon>
        <taxon>Ecdysozoa</taxon>
        <taxon>Arthropoda</taxon>
        <taxon>Hexapoda</taxon>
        <taxon>Insecta</taxon>
        <taxon>Pterygota</taxon>
        <taxon>Neoptera</taxon>
        <taxon>Paraneoptera</taxon>
        <taxon>Hemiptera</taxon>
        <taxon>Sternorrhyncha</taxon>
        <taxon>Aphidomorpha</taxon>
        <taxon>Aphidoidea</taxon>
        <taxon>Aphididae</taxon>
        <taxon>Aphidini</taxon>
        <taxon>Aphis</taxon>
        <taxon>Aphis</taxon>
    </lineage>
</organism>
<keyword evidence="3" id="KW-0808">Transferase</keyword>
<evidence type="ECO:0000256" key="4">
    <source>
        <dbReference type="ARBA" id="ARBA00022691"/>
    </source>
</evidence>
<dbReference type="CDD" id="cd18101">
    <property type="entry name" value="Trm10euk_A"/>
    <property type="match status" value="1"/>
</dbReference>
<evidence type="ECO:0000259" key="7">
    <source>
        <dbReference type="PROSITE" id="PS51675"/>
    </source>
</evidence>
<evidence type="ECO:0000313" key="8">
    <source>
        <dbReference type="EMBL" id="KAE9535741.1"/>
    </source>
</evidence>
<dbReference type="AlphaFoldDB" id="A0A6G0TN19"/>
<keyword evidence="2" id="KW-0489">Methyltransferase</keyword>
<protein>
    <recommendedName>
        <fullName evidence="1">tRNA (guanine(9)-N(1))-methyltransferase</fullName>
        <ecNumber evidence="1">2.1.1.221</ecNumber>
    </recommendedName>
</protein>
<dbReference type="GO" id="GO:0052905">
    <property type="term" value="F:tRNA (guanosine(9)-N1)-methyltransferase activity"/>
    <property type="evidence" value="ECO:0007669"/>
    <property type="project" value="UniProtKB-EC"/>
</dbReference>
<evidence type="ECO:0000256" key="1">
    <source>
        <dbReference type="ARBA" id="ARBA00012797"/>
    </source>
</evidence>
<evidence type="ECO:0000256" key="2">
    <source>
        <dbReference type="ARBA" id="ARBA00022603"/>
    </source>
</evidence>
<accession>A0A6G0TN19</accession>
<dbReference type="OrthoDB" id="278300at2759"/>
<comment type="catalytic activity">
    <reaction evidence="5">
        <text>guanosine(9) in tRNA + S-adenosyl-L-methionine = N(1)-methylguanosine(9) in tRNA + S-adenosyl-L-homocysteine + H(+)</text>
        <dbReference type="Rhea" id="RHEA:43156"/>
        <dbReference type="Rhea" id="RHEA-COMP:10367"/>
        <dbReference type="Rhea" id="RHEA-COMP:10368"/>
        <dbReference type="ChEBI" id="CHEBI:15378"/>
        <dbReference type="ChEBI" id="CHEBI:57856"/>
        <dbReference type="ChEBI" id="CHEBI:59789"/>
        <dbReference type="ChEBI" id="CHEBI:73542"/>
        <dbReference type="ChEBI" id="CHEBI:74269"/>
        <dbReference type="EC" id="2.1.1.221"/>
    </reaction>
</comment>
<feature type="region of interest" description="Disordered" evidence="6">
    <location>
        <begin position="80"/>
        <end position="105"/>
    </location>
</feature>
<dbReference type="Gene3D" id="3.40.1280.30">
    <property type="match status" value="1"/>
</dbReference>
<dbReference type="InterPro" id="IPR007356">
    <property type="entry name" value="tRNA_m1G_MeTrfase_euk"/>
</dbReference>
<proteinExistence type="predicted"/>
<evidence type="ECO:0000256" key="6">
    <source>
        <dbReference type="SAM" id="MobiDB-lite"/>
    </source>
</evidence>
<name>A0A6G0TN19_APHGL</name>
<dbReference type="FunFam" id="3.40.1280.30:FF:000001">
    <property type="entry name" value="tRNA methyltransferase 10 homolog A"/>
    <property type="match status" value="1"/>
</dbReference>
<keyword evidence="9" id="KW-1185">Reference proteome</keyword>
<dbReference type="InterPro" id="IPR038459">
    <property type="entry name" value="MT_TRM10-typ_sf"/>
</dbReference>
<gene>
    <name evidence="8" type="ORF">AGLY_007642</name>
</gene>
<evidence type="ECO:0000313" key="9">
    <source>
        <dbReference type="Proteomes" id="UP000475862"/>
    </source>
</evidence>
<comment type="caution">
    <text evidence="8">The sequence shown here is derived from an EMBL/GenBank/DDBJ whole genome shotgun (WGS) entry which is preliminary data.</text>
</comment>
<dbReference type="GO" id="GO:0000049">
    <property type="term" value="F:tRNA binding"/>
    <property type="evidence" value="ECO:0007669"/>
    <property type="project" value="TreeGrafter"/>
</dbReference>
<dbReference type="PANTHER" id="PTHR13563">
    <property type="entry name" value="TRNA (GUANINE-9-) METHYLTRANSFERASE"/>
    <property type="match status" value="1"/>
</dbReference>
<feature type="compositionally biased region" description="Basic and acidic residues" evidence="6">
    <location>
        <begin position="84"/>
        <end position="105"/>
    </location>
</feature>
<keyword evidence="4" id="KW-0949">S-adenosyl-L-methionine</keyword>
<sequence>MNESSESVIIKPNNDTDTSAVEETVINEIGKRSLDKSGDVCENNHKICKIDNGNDANQSTSLSKRQLKKIQKQQIWMEKKAKRKELNKEKKEEKKKWKAQMRESGVEVPKVKTNKMADSTCKQRIVLDMSFDDLMSDKDLCKCSNQILRCYGLNRRMDNPMQLYICSYEGKIREIMAKHNGSEFWDVCTQFQIKYLEDSFDKVFQKEEIVYLTSDSMNVLEILDDNKVYIIGGLVDHNSCKGASLKIANDLGVAHARLPIDENINMQTRKILTINHVFEIISKVVSGISWKEALISTLPKRKMFSVLDEEDLLEYNNCTIDNKSKLEIECPEAEKNENLVEKNVLLDN</sequence>